<keyword evidence="1" id="KW-0808">Transferase</keyword>
<dbReference type="PANTHER" id="PTHR34817">
    <property type="entry name" value="NUCLEOTIDYLTRANSFERASE"/>
    <property type="match status" value="1"/>
</dbReference>
<proteinExistence type="predicted"/>
<protein>
    <submittedName>
        <fullName evidence="1">Putative nucleotidyltransferase</fullName>
    </submittedName>
</protein>
<organism evidence="1 2">
    <name type="scientific">Aquisphaera giovannonii</name>
    <dbReference type="NCBI Taxonomy" id="406548"/>
    <lineage>
        <taxon>Bacteria</taxon>
        <taxon>Pseudomonadati</taxon>
        <taxon>Planctomycetota</taxon>
        <taxon>Planctomycetia</taxon>
        <taxon>Isosphaerales</taxon>
        <taxon>Isosphaeraceae</taxon>
        <taxon>Aquisphaera</taxon>
    </lineage>
</organism>
<dbReference type="EMBL" id="CP042997">
    <property type="protein sequence ID" value="QEH34520.1"/>
    <property type="molecule type" value="Genomic_DNA"/>
</dbReference>
<dbReference type="KEGG" id="agv:OJF2_30600"/>
<accession>A0A5B9W3J8</accession>
<dbReference type="GO" id="GO:0016740">
    <property type="term" value="F:transferase activity"/>
    <property type="evidence" value="ECO:0007669"/>
    <property type="project" value="UniProtKB-KW"/>
</dbReference>
<dbReference type="Proteomes" id="UP000324233">
    <property type="component" value="Chromosome"/>
</dbReference>
<dbReference type="OrthoDB" id="569183at2"/>
<reference evidence="1 2" key="1">
    <citation type="submission" date="2019-08" db="EMBL/GenBank/DDBJ databases">
        <title>Deep-cultivation of Planctomycetes and their phenomic and genomic characterization uncovers novel biology.</title>
        <authorList>
            <person name="Wiegand S."/>
            <person name="Jogler M."/>
            <person name="Boedeker C."/>
            <person name="Pinto D."/>
            <person name="Vollmers J."/>
            <person name="Rivas-Marin E."/>
            <person name="Kohn T."/>
            <person name="Peeters S.H."/>
            <person name="Heuer A."/>
            <person name="Rast P."/>
            <person name="Oberbeckmann S."/>
            <person name="Bunk B."/>
            <person name="Jeske O."/>
            <person name="Meyerdierks A."/>
            <person name="Storesund J.E."/>
            <person name="Kallscheuer N."/>
            <person name="Luecker S."/>
            <person name="Lage O.M."/>
            <person name="Pohl T."/>
            <person name="Merkel B.J."/>
            <person name="Hornburger P."/>
            <person name="Mueller R.-W."/>
            <person name="Bruemmer F."/>
            <person name="Labrenz M."/>
            <person name="Spormann A.M."/>
            <person name="Op den Camp H."/>
            <person name="Overmann J."/>
            <person name="Amann R."/>
            <person name="Jetten M.S.M."/>
            <person name="Mascher T."/>
            <person name="Medema M.H."/>
            <person name="Devos D.P."/>
            <person name="Kaster A.-K."/>
            <person name="Ovreas L."/>
            <person name="Rohde M."/>
            <person name="Galperin M.Y."/>
            <person name="Jogler C."/>
        </authorList>
    </citation>
    <scope>NUCLEOTIDE SEQUENCE [LARGE SCALE GENOMIC DNA]</scope>
    <source>
        <strain evidence="1 2">OJF2</strain>
    </source>
</reference>
<name>A0A5B9W3J8_9BACT</name>
<sequence>MSTLQRLTDRGLVRPPRWLPGNVQYETIMGSVAYGVSSDTSDVDVYGWAIPPKDDAFPHLRGEVAGFGTPRPRFEQFQEHHIRDDDALGGRGRTYDVTIYGIVKFFSLAMENNPNILDSLFTPANCVLHSTQVGNLVRENRRIFLHRGAWPKFKGYAYSQLHKISIKTPRGKRAGLVGRHGYDVKFAYHVVRLLGEVEMILTEGDIDLQRNNEPLKAIRRGEWTEERLRAWCAEKESHLERAYAESTLPASPDEPRIRRLLLDCLEQHYGSLEGCVVDPDRAVAALRAIQAELERVRDLL</sequence>
<evidence type="ECO:0000313" key="2">
    <source>
        <dbReference type="Proteomes" id="UP000324233"/>
    </source>
</evidence>
<dbReference type="Pfam" id="PF10127">
    <property type="entry name" value="RlaP"/>
    <property type="match status" value="1"/>
</dbReference>
<dbReference type="AlphaFoldDB" id="A0A5B9W3J8"/>
<evidence type="ECO:0000313" key="1">
    <source>
        <dbReference type="EMBL" id="QEH34520.1"/>
    </source>
</evidence>
<dbReference type="RefSeq" id="WP_148594436.1">
    <property type="nucleotide sequence ID" value="NZ_CP042997.1"/>
</dbReference>
<gene>
    <name evidence="1" type="ORF">OJF2_30600</name>
</gene>
<dbReference type="InterPro" id="IPR018775">
    <property type="entry name" value="RlaP"/>
</dbReference>
<keyword evidence="2" id="KW-1185">Reference proteome</keyword>
<dbReference type="PANTHER" id="PTHR34817:SF1">
    <property type="entry name" value="NUCLEOTIDYLTRANSFERASE"/>
    <property type="match status" value="1"/>
</dbReference>